<evidence type="ECO:0000313" key="2">
    <source>
        <dbReference type="Proteomes" id="UP000886814"/>
    </source>
</evidence>
<comment type="caution">
    <text evidence="1">The sequence shown here is derived from an EMBL/GenBank/DDBJ whole genome shotgun (WGS) entry which is preliminary data.</text>
</comment>
<protein>
    <recommendedName>
        <fullName evidence="3">CotS family spore coat protein</fullName>
    </recommendedName>
</protein>
<evidence type="ECO:0000313" key="1">
    <source>
        <dbReference type="EMBL" id="HIV39798.1"/>
    </source>
</evidence>
<dbReference type="Proteomes" id="UP000886814">
    <property type="component" value="Unassembled WGS sequence"/>
</dbReference>
<gene>
    <name evidence="1" type="ORF">H9747_12525</name>
</gene>
<reference evidence="1" key="1">
    <citation type="journal article" date="2021" name="PeerJ">
        <title>Extensive microbial diversity within the chicken gut microbiome revealed by metagenomics and culture.</title>
        <authorList>
            <person name="Gilroy R."/>
            <person name="Ravi A."/>
            <person name="Getino M."/>
            <person name="Pursley I."/>
            <person name="Horton D.L."/>
            <person name="Alikhan N.F."/>
            <person name="Baker D."/>
            <person name="Gharbi K."/>
            <person name="Hall N."/>
            <person name="Watson M."/>
            <person name="Adriaenssens E.M."/>
            <person name="Foster-Nyarko E."/>
            <person name="Jarju S."/>
            <person name="Secka A."/>
            <person name="Antonio M."/>
            <person name="Oren A."/>
            <person name="Chaudhuri R.R."/>
            <person name="La Ragione R."/>
            <person name="Hildebrand F."/>
            <person name="Pallen M.J."/>
        </authorList>
    </citation>
    <scope>NUCLEOTIDE SEQUENCE</scope>
    <source>
        <strain evidence="1">CHK195-9823</strain>
    </source>
</reference>
<proteinExistence type="predicted"/>
<name>A0A9D1PES9_9FIRM</name>
<dbReference type="AlphaFoldDB" id="A0A9D1PES9"/>
<dbReference type="PANTHER" id="PTHR39179:SF1">
    <property type="entry name" value="SPORE COAT PROTEIN I"/>
    <property type="match status" value="1"/>
</dbReference>
<dbReference type="InterPro" id="IPR011009">
    <property type="entry name" value="Kinase-like_dom_sf"/>
</dbReference>
<dbReference type="InterPro" id="IPR047175">
    <property type="entry name" value="CotS-like"/>
</dbReference>
<dbReference type="SUPFAM" id="SSF56112">
    <property type="entry name" value="Protein kinase-like (PK-like)"/>
    <property type="match status" value="1"/>
</dbReference>
<reference evidence="1" key="2">
    <citation type="submission" date="2021-04" db="EMBL/GenBank/DDBJ databases">
        <authorList>
            <person name="Gilroy R."/>
        </authorList>
    </citation>
    <scope>NUCLEOTIDE SEQUENCE</scope>
    <source>
        <strain evidence="1">CHK195-9823</strain>
    </source>
</reference>
<dbReference type="Gene3D" id="3.90.1200.10">
    <property type="match status" value="1"/>
</dbReference>
<sequence length="326" mass="38601">MYDRGLSVLEQYGLEAGAVYRGRGALICETQEGLVLIREYWGTPRKLEYQAKLLETISGASPIGTDRILNNKEGSYISGDSENVPYIVKKWYEGKECDTRSEEEICKGVSALASLHKVMCMPVQSYYVRESLCSEFQRHNRELRKIRKFILGKRRKNTFEQELLDTLSSFLGHGEEALYRLEASGYERLRQRELERGAVCHGEFNQHNILFSEGKVRAVTNFDKWNFDIQTGDLYRFMRKVLEKHQWDPALGRKILQTYQQIRPLDREEMENLRIRFSYPEKYWKLANHYYTHNKAWIPEKNLEKLERLREQKEKWRNFVESVFAA</sequence>
<dbReference type="EMBL" id="DXIQ01000088">
    <property type="protein sequence ID" value="HIV39798.1"/>
    <property type="molecule type" value="Genomic_DNA"/>
</dbReference>
<dbReference type="PANTHER" id="PTHR39179">
    <property type="entry name" value="SPORE COAT PROTEIN I"/>
    <property type="match status" value="1"/>
</dbReference>
<evidence type="ECO:0008006" key="3">
    <source>
        <dbReference type="Google" id="ProtNLM"/>
    </source>
</evidence>
<dbReference type="GO" id="GO:0042601">
    <property type="term" value="C:endospore-forming forespore"/>
    <property type="evidence" value="ECO:0007669"/>
    <property type="project" value="TreeGrafter"/>
</dbReference>
<organism evidence="1 2">
    <name type="scientific">Candidatus Blautia stercorigallinarum</name>
    <dbReference type="NCBI Taxonomy" id="2838501"/>
    <lineage>
        <taxon>Bacteria</taxon>
        <taxon>Bacillati</taxon>
        <taxon>Bacillota</taxon>
        <taxon>Clostridia</taxon>
        <taxon>Lachnospirales</taxon>
        <taxon>Lachnospiraceae</taxon>
        <taxon>Blautia</taxon>
    </lineage>
</organism>
<accession>A0A9D1PES9</accession>